<feature type="transmembrane region" description="Helical" evidence="1">
    <location>
        <begin position="95"/>
        <end position="118"/>
    </location>
</feature>
<dbReference type="KEGG" id="saes:HBH39_08880"/>
<organism evidence="2 3">
    <name type="scientific">Shewanella aestuarii</name>
    <dbReference type="NCBI Taxonomy" id="1028752"/>
    <lineage>
        <taxon>Bacteria</taxon>
        <taxon>Pseudomonadati</taxon>
        <taxon>Pseudomonadota</taxon>
        <taxon>Gammaproteobacteria</taxon>
        <taxon>Alteromonadales</taxon>
        <taxon>Shewanellaceae</taxon>
        <taxon>Shewanella</taxon>
    </lineage>
</organism>
<dbReference type="RefSeq" id="WP_167677496.1">
    <property type="nucleotide sequence ID" value="NZ_CP050313.1"/>
</dbReference>
<dbReference type="EMBL" id="CP050313">
    <property type="protein sequence ID" value="QIR14587.1"/>
    <property type="molecule type" value="Genomic_DNA"/>
</dbReference>
<feature type="transmembrane region" description="Helical" evidence="1">
    <location>
        <begin position="165"/>
        <end position="187"/>
    </location>
</feature>
<accession>A0A6G9QKJ2</accession>
<reference evidence="2 3" key="1">
    <citation type="submission" date="2020-03" db="EMBL/GenBank/DDBJ databases">
        <title>Complete genome sequence of Shewanella sp.</title>
        <authorList>
            <person name="Kim Y.-S."/>
            <person name="Kim S.-J."/>
            <person name="Jung H.-K."/>
            <person name="Kim K.-H."/>
        </authorList>
    </citation>
    <scope>NUCLEOTIDE SEQUENCE [LARGE SCALE GENOMIC DNA]</scope>
    <source>
        <strain evidence="2 3">PN3F2</strain>
    </source>
</reference>
<evidence type="ECO:0000256" key="1">
    <source>
        <dbReference type="SAM" id="Phobius"/>
    </source>
</evidence>
<keyword evidence="1" id="KW-1133">Transmembrane helix</keyword>
<protein>
    <recommendedName>
        <fullName evidence="4">DUF2254 domain-containing protein</fullName>
    </recommendedName>
</protein>
<evidence type="ECO:0000313" key="3">
    <source>
        <dbReference type="Proteomes" id="UP000502608"/>
    </source>
</evidence>
<keyword evidence="1" id="KW-0812">Transmembrane</keyword>
<gene>
    <name evidence="2" type="ORF">HBH39_08880</name>
</gene>
<keyword evidence="3" id="KW-1185">Reference proteome</keyword>
<feature type="transmembrane region" description="Helical" evidence="1">
    <location>
        <begin position="56"/>
        <end position="75"/>
    </location>
</feature>
<dbReference type="AlphaFoldDB" id="A0A6G9QKJ2"/>
<evidence type="ECO:0008006" key="4">
    <source>
        <dbReference type="Google" id="ProtNLM"/>
    </source>
</evidence>
<proteinExistence type="predicted"/>
<feature type="transmembrane region" description="Helical" evidence="1">
    <location>
        <begin position="139"/>
        <end position="159"/>
    </location>
</feature>
<dbReference type="Proteomes" id="UP000502608">
    <property type="component" value="Chromosome"/>
</dbReference>
<keyword evidence="1" id="KW-0472">Membrane</keyword>
<sequence>MLDKSKLHWKKIKKMPRTLISSVKNSLSLWHAKGWQKLYFLKNWLFSFRSKYAGKLGFVHVVGLMMVTANFVPALQVQLEPHFDQPERLASFKALFLSLGGAMIGATAIAFSLIMFAMQVNVERMPHGLFRKFSSDIRLLGAFIATFSLAVIIPGFSLIPDKSWVAGATVVTIWCMSLIILLFILAYRRALALISPTMQLKLVVADTKRDFEILDKAVRRMRPILRANASIDKENEDIMGKYDMDRLTYFQLYPNWAVSAEQAISYCITYSRRHAEQGDHEVSRVALHGIVAINAFYIKTKGKTFFPSNPFIDNPLASDSFLTNTLEHLRQNVQVGVSRKDEQFIEQNLHSLLKLTELYLSIEYGEEYDPRSHAHLVSGYLTGAVESVVPHDMADVLLEGVSILGSAARLIVVHDKPEYIASISEKIALIACTGTVNKNYQPVSQVAVKQLAMLTFELLRSKSWEVRYAVKEVRDDVKLIADMYLKIPDSPLTSVHSSSLAPYYSGTSNDTLMAWLSELVNALSMADADDENAQRVVHHLEEWADGLYQTEKEVLLQAIEKRSQLTFDLIHWVVHTTKLLLAVSCSDVCDDYHRDKLRKSASWLISVLSWIPDDEGTIKYIETYRIADNIFESAVDAHKRGCDIEALEIRSLLLSWTRKVGKYQTGWSSLETACCGLACLNLILELPNEKLFTDIDTYISKDDAPNFDIRSRAASDLHEEADKFRSGYGRSNIDMAMVHADQSRLSILLHGVAERLCPETNDAGIVED</sequence>
<name>A0A6G9QKJ2_9GAMM</name>
<evidence type="ECO:0000313" key="2">
    <source>
        <dbReference type="EMBL" id="QIR14587.1"/>
    </source>
</evidence>